<evidence type="ECO:0000313" key="3">
    <source>
        <dbReference type="Proteomes" id="UP001317322"/>
    </source>
</evidence>
<evidence type="ECO:0000256" key="1">
    <source>
        <dbReference type="SAM" id="Phobius"/>
    </source>
</evidence>
<keyword evidence="1" id="KW-0812">Transmembrane</keyword>
<protein>
    <submittedName>
        <fullName evidence="2">Uncharacterized protein</fullName>
    </submittedName>
</protein>
<proteinExistence type="predicted"/>
<keyword evidence="1" id="KW-1133">Transmembrane helix</keyword>
<keyword evidence="3" id="KW-1185">Reference proteome</keyword>
<reference evidence="2 3" key="1">
    <citation type="submission" date="2022-07" db="EMBL/GenBank/DDBJ databases">
        <title>Novel species in genus cellulomonas.</title>
        <authorList>
            <person name="Ye L."/>
        </authorList>
    </citation>
    <scope>NUCLEOTIDE SEQUENCE [LARGE SCALE GENOMIC DNA]</scope>
    <source>
        <strain evidence="3">zg-Y908</strain>
    </source>
</reference>
<sequence length="184" mass="18355">MAVLTRRNLGRTARLWSWVAMLGAPFVLLMGVLLTMGTGPGAQAPVEMWRTGPAGEPLELLPAAGDAAVWGRPSSAGVTCTTARSSGDPVADLPVGPVEGLPSTVQDAGGTGEWTLLAVTAGTGAAATVTCSGGDLAEVAVSADPSVAGTPGFGLALIVFAPVLFLLGWLTRRAVRGPRAPAAG</sequence>
<name>A0ABY5K190_9CELL</name>
<feature type="transmembrane region" description="Helical" evidence="1">
    <location>
        <begin position="15"/>
        <end position="36"/>
    </location>
</feature>
<accession>A0ABY5K190</accession>
<gene>
    <name evidence="2" type="ORF">NP075_13305</name>
</gene>
<feature type="transmembrane region" description="Helical" evidence="1">
    <location>
        <begin position="152"/>
        <end position="170"/>
    </location>
</feature>
<dbReference type="EMBL" id="CP101989">
    <property type="protein sequence ID" value="UUI64100.1"/>
    <property type="molecule type" value="Genomic_DNA"/>
</dbReference>
<dbReference type="Proteomes" id="UP001317322">
    <property type="component" value="Chromosome"/>
</dbReference>
<evidence type="ECO:0000313" key="2">
    <source>
        <dbReference type="EMBL" id="UUI64100.1"/>
    </source>
</evidence>
<dbReference type="RefSeq" id="WP_227565658.1">
    <property type="nucleotide sequence ID" value="NZ_CP101989.1"/>
</dbReference>
<keyword evidence="1" id="KW-0472">Membrane</keyword>
<organism evidence="2 3">
    <name type="scientific">Cellulomonas wangsupingiae</name>
    <dbReference type="NCBI Taxonomy" id="2968085"/>
    <lineage>
        <taxon>Bacteria</taxon>
        <taxon>Bacillati</taxon>
        <taxon>Actinomycetota</taxon>
        <taxon>Actinomycetes</taxon>
        <taxon>Micrococcales</taxon>
        <taxon>Cellulomonadaceae</taxon>
        <taxon>Cellulomonas</taxon>
    </lineage>
</organism>